<reference evidence="2 3" key="1">
    <citation type="journal article" date="2011" name="Science">
        <title>The ecoresponsive genome of Daphnia pulex.</title>
        <authorList>
            <person name="Colbourne J.K."/>
            <person name="Pfrender M.E."/>
            <person name="Gilbert D."/>
            <person name="Thomas W.K."/>
            <person name="Tucker A."/>
            <person name="Oakley T.H."/>
            <person name="Tokishita S."/>
            <person name="Aerts A."/>
            <person name="Arnold G.J."/>
            <person name="Basu M.K."/>
            <person name="Bauer D.J."/>
            <person name="Caceres C.E."/>
            <person name="Carmel L."/>
            <person name="Casola C."/>
            <person name="Choi J.H."/>
            <person name="Detter J.C."/>
            <person name="Dong Q."/>
            <person name="Dusheyko S."/>
            <person name="Eads B.D."/>
            <person name="Frohlich T."/>
            <person name="Geiler-Samerotte K.A."/>
            <person name="Gerlach D."/>
            <person name="Hatcher P."/>
            <person name="Jogdeo S."/>
            <person name="Krijgsveld J."/>
            <person name="Kriventseva E.V."/>
            <person name="Kultz D."/>
            <person name="Laforsch C."/>
            <person name="Lindquist E."/>
            <person name="Lopez J."/>
            <person name="Manak J.R."/>
            <person name="Muller J."/>
            <person name="Pangilinan J."/>
            <person name="Patwardhan R.P."/>
            <person name="Pitluck S."/>
            <person name="Pritham E.J."/>
            <person name="Rechtsteiner A."/>
            <person name="Rho M."/>
            <person name="Rogozin I.B."/>
            <person name="Sakarya O."/>
            <person name="Salamov A."/>
            <person name="Schaack S."/>
            <person name="Shapiro H."/>
            <person name="Shiga Y."/>
            <person name="Skalitzky C."/>
            <person name="Smith Z."/>
            <person name="Souvorov A."/>
            <person name="Sung W."/>
            <person name="Tang Z."/>
            <person name="Tsuchiya D."/>
            <person name="Tu H."/>
            <person name="Vos H."/>
            <person name="Wang M."/>
            <person name="Wolf Y.I."/>
            <person name="Yamagata H."/>
            <person name="Yamada T."/>
            <person name="Ye Y."/>
            <person name="Shaw J.R."/>
            <person name="Andrews J."/>
            <person name="Crease T.J."/>
            <person name="Tang H."/>
            <person name="Lucas S.M."/>
            <person name="Robertson H.M."/>
            <person name="Bork P."/>
            <person name="Koonin E.V."/>
            <person name="Zdobnov E.M."/>
            <person name="Grigoriev I.V."/>
            <person name="Lynch M."/>
            <person name="Boore J.L."/>
        </authorList>
    </citation>
    <scope>NUCLEOTIDE SEQUENCE [LARGE SCALE GENOMIC DNA]</scope>
</reference>
<dbReference type="OrthoDB" id="6362820at2759"/>
<feature type="chain" id="PRO_5012949010" evidence="1">
    <location>
        <begin position="16"/>
        <end position="169"/>
    </location>
</feature>
<keyword evidence="3" id="KW-1185">Reference proteome</keyword>
<evidence type="ECO:0000313" key="2">
    <source>
        <dbReference type="EMBL" id="EFX74429.1"/>
    </source>
</evidence>
<dbReference type="EMBL" id="GL732583">
    <property type="protein sequence ID" value="EFX74429.1"/>
    <property type="molecule type" value="Genomic_DNA"/>
</dbReference>
<gene>
    <name evidence="2" type="ORF">DAPPUDRAFT_324424</name>
</gene>
<accession>E9H1E5</accession>
<evidence type="ECO:0000256" key="1">
    <source>
        <dbReference type="SAM" id="SignalP"/>
    </source>
</evidence>
<dbReference type="Proteomes" id="UP000000305">
    <property type="component" value="Unassembled WGS sequence"/>
</dbReference>
<evidence type="ECO:0000313" key="3">
    <source>
        <dbReference type="Proteomes" id="UP000000305"/>
    </source>
</evidence>
<dbReference type="InParanoid" id="E9H1E5"/>
<name>E9H1E5_DAPPU</name>
<organism evidence="2 3">
    <name type="scientific">Daphnia pulex</name>
    <name type="common">Water flea</name>
    <dbReference type="NCBI Taxonomy" id="6669"/>
    <lineage>
        <taxon>Eukaryota</taxon>
        <taxon>Metazoa</taxon>
        <taxon>Ecdysozoa</taxon>
        <taxon>Arthropoda</taxon>
        <taxon>Crustacea</taxon>
        <taxon>Branchiopoda</taxon>
        <taxon>Diplostraca</taxon>
        <taxon>Cladocera</taxon>
        <taxon>Anomopoda</taxon>
        <taxon>Daphniidae</taxon>
        <taxon>Daphnia</taxon>
    </lineage>
</organism>
<dbReference type="HOGENOM" id="CLU_1580121_0_0_1"/>
<proteinExistence type="predicted"/>
<sequence>MKFLIISFFLACASAQWVAPYYSQWSPYNAQFTNDLLSKSVDLNKDGQPDVPVYTAAPALLPNYYPFAGLNYRAGFPYTYGAPFTFPFVQAAAAPAAEVKSTRSKRQVAVLPHNPAEFLNDFRYKSVDLNQDVHCPSCSHRSCPIRHSLPWIYWILPSTLPILQRILLT</sequence>
<protein>
    <submittedName>
        <fullName evidence="2">Uncharacterized protein</fullName>
    </submittedName>
</protein>
<feature type="signal peptide" evidence="1">
    <location>
        <begin position="1"/>
        <end position="15"/>
    </location>
</feature>
<keyword evidence="1" id="KW-0732">Signal</keyword>
<dbReference type="KEGG" id="dpx:DAPPUDRAFT_324424"/>
<dbReference type="AlphaFoldDB" id="E9H1E5"/>